<dbReference type="EMBL" id="CP051169">
    <property type="protein sequence ID" value="QOK98228.1"/>
    <property type="molecule type" value="Genomic_DNA"/>
</dbReference>
<evidence type="ECO:0000256" key="2">
    <source>
        <dbReference type="ARBA" id="ARBA00004533"/>
    </source>
</evidence>
<dbReference type="CDD" id="cd03215">
    <property type="entry name" value="ABC_Carb_Monos_II"/>
    <property type="match status" value="1"/>
</dbReference>
<dbReference type="PROSITE" id="PS00211">
    <property type="entry name" value="ABC_TRANSPORTER_1"/>
    <property type="match status" value="1"/>
</dbReference>
<dbReference type="GO" id="GO:0005886">
    <property type="term" value="C:plasma membrane"/>
    <property type="evidence" value="ECO:0007669"/>
    <property type="project" value="UniProtKB-SubCell"/>
</dbReference>
<dbReference type="PANTHER" id="PTHR43790">
    <property type="entry name" value="CARBOHYDRATE TRANSPORT ATP-BINDING PROTEIN MG119-RELATED"/>
    <property type="match status" value="1"/>
</dbReference>
<evidence type="ECO:0000256" key="8">
    <source>
        <dbReference type="ARBA" id="ARBA00022741"/>
    </source>
</evidence>
<dbReference type="InterPro" id="IPR017871">
    <property type="entry name" value="ABC_transporter-like_CS"/>
</dbReference>
<keyword evidence="7" id="KW-0677">Repeat</keyword>
<dbReference type="InterPro" id="IPR027417">
    <property type="entry name" value="P-loop_NTPase"/>
</dbReference>
<proteinExistence type="predicted"/>
<evidence type="ECO:0000256" key="1">
    <source>
        <dbReference type="ARBA" id="ARBA00004202"/>
    </source>
</evidence>
<protein>
    <submittedName>
        <fullName evidence="13">Sugar ABC transporter ATP-binding protein</fullName>
    </submittedName>
</protein>
<accession>A0AA92JVH6</accession>
<keyword evidence="5" id="KW-0997">Cell inner membrane</keyword>
<keyword evidence="3" id="KW-0813">Transport</keyword>
<dbReference type="Pfam" id="PF00005">
    <property type="entry name" value="ABC_tran"/>
    <property type="match status" value="2"/>
</dbReference>
<dbReference type="CDD" id="cd03216">
    <property type="entry name" value="ABC_Carb_Monos_I"/>
    <property type="match status" value="1"/>
</dbReference>
<evidence type="ECO:0000256" key="7">
    <source>
        <dbReference type="ARBA" id="ARBA00022737"/>
    </source>
</evidence>
<feature type="domain" description="ABC transporter" evidence="12">
    <location>
        <begin position="17"/>
        <end position="255"/>
    </location>
</feature>
<dbReference type="InterPro" id="IPR003593">
    <property type="entry name" value="AAA+_ATPase"/>
</dbReference>
<dbReference type="GO" id="GO:0015749">
    <property type="term" value="P:monosaccharide transmembrane transport"/>
    <property type="evidence" value="ECO:0007669"/>
    <property type="project" value="UniProtKB-ARBA"/>
</dbReference>
<evidence type="ECO:0000256" key="6">
    <source>
        <dbReference type="ARBA" id="ARBA00022597"/>
    </source>
</evidence>
<gene>
    <name evidence="13" type="ORF">HF909_04495</name>
</gene>
<dbReference type="Proteomes" id="UP000593970">
    <property type="component" value="Chromosome"/>
</dbReference>
<keyword evidence="8" id="KW-0547">Nucleotide-binding</keyword>
<reference evidence="14" key="1">
    <citation type="submission" date="2020-04" db="EMBL/GenBank/DDBJ databases">
        <title>Ralstonia solanacearum UW576, UW763, UW773, and UW774.</title>
        <authorList>
            <person name="Steidl O."/>
            <person name="Truchon A."/>
            <person name="Allen C."/>
        </authorList>
    </citation>
    <scope>NUCLEOTIDE SEQUENCE [LARGE SCALE GENOMIC DNA]</scope>
    <source>
        <strain evidence="14">UW774</strain>
    </source>
</reference>
<dbReference type="PANTHER" id="PTHR43790:SF3">
    <property type="entry name" value="D-ALLOSE IMPORT ATP-BINDING PROTEIN ALSA-RELATED"/>
    <property type="match status" value="1"/>
</dbReference>
<evidence type="ECO:0000313" key="14">
    <source>
        <dbReference type="Proteomes" id="UP000593970"/>
    </source>
</evidence>
<keyword evidence="9 13" id="KW-0067">ATP-binding</keyword>
<dbReference type="InterPro" id="IPR003439">
    <property type="entry name" value="ABC_transporter-like_ATP-bd"/>
</dbReference>
<dbReference type="SUPFAM" id="SSF52540">
    <property type="entry name" value="P-loop containing nucleoside triphosphate hydrolases"/>
    <property type="match status" value="2"/>
</dbReference>
<keyword evidence="10" id="KW-1278">Translocase</keyword>
<name>A0AA92JVH6_RALSL</name>
<dbReference type="GO" id="GO:0016887">
    <property type="term" value="F:ATP hydrolysis activity"/>
    <property type="evidence" value="ECO:0007669"/>
    <property type="project" value="InterPro"/>
</dbReference>
<evidence type="ECO:0000256" key="4">
    <source>
        <dbReference type="ARBA" id="ARBA00022475"/>
    </source>
</evidence>
<organism evidence="13 14">
    <name type="scientific">Ralstonia solanacearum</name>
    <name type="common">Pseudomonas solanacearum</name>
    <dbReference type="NCBI Taxonomy" id="305"/>
    <lineage>
        <taxon>Bacteria</taxon>
        <taxon>Pseudomonadati</taxon>
        <taxon>Pseudomonadota</taxon>
        <taxon>Betaproteobacteria</taxon>
        <taxon>Burkholderiales</taxon>
        <taxon>Burkholderiaceae</taxon>
        <taxon>Ralstonia</taxon>
        <taxon>Ralstonia solanacearum species complex</taxon>
    </lineage>
</organism>
<dbReference type="InterPro" id="IPR050107">
    <property type="entry name" value="ABC_carbohydrate_import_ATPase"/>
</dbReference>
<evidence type="ECO:0000256" key="3">
    <source>
        <dbReference type="ARBA" id="ARBA00022448"/>
    </source>
</evidence>
<evidence type="ECO:0000313" key="13">
    <source>
        <dbReference type="EMBL" id="QOK98228.1"/>
    </source>
</evidence>
<dbReference type="SMART" id="SM00382">
    <property type="entry name" value="AAA"/>
    <property type="match status" value="2"/>
</dbReference>
<evidence type="ECO:0000256" key="10">
    <source>
        <dbReference type="ARBA" id="ARBA00022967"/>
    </source>
</evidence>
<evidence type="ECO:0000256" key="5">
    <source>
        <dbReference type="ARBA" id="ARBA00022519"/>
    </source>
</evidence>
<keyword evidence="6" id="KW-0762">Sugar transport</keyword>
<dbReference type="FunFam" id="3.40.50.300:FF:000126">
    <property type="entry name" value="Galactose/methyl galactoside import ATP-binding protein MglA"/>
    <property type="match status" value="1"/>
</dbReference>
<dbReference type="Gene3D" id="3.40.50.300">
    <property type="entry name" value="P-loop containing nucleotide triphosphate hydrolases"/>
    <property type="match status" value="2"/>
</dbReference>
<dbReference type="AlphaFoldDB" id="A0AA92JVH6"/>
<dbReference type="PROSITE" id="PS50893">
    <property type="entry name" value="ABC_TRANSPORTER_2"/>
    <property type="match status" value="2"/>
</dbReference>
<evidence type="ECO:0000256" key="11">
    <source>
        <dbReference type="ARBA" id="ARBA00023136"/>
    </source>
</evidence>
<sequence length="510" mass="55339">MSGAASRAAAAATDVVLEMTGIVKTFPGVKALDGVNLRVRAGAVHVLVGENGAGKSTLMKVLSGEHAIDGGEIRFQGERLSGMDTKAALASGIAMIHQELNPVLDMTIAENLFLGREPMGGPFDCFVDFRRMESEAQALLDRLGLRYRAQQMMRELSIAGLQLIEIAKAVSRGASLVIMDEPTSAISDTEVAMLFRQIAELKARGVAIIYITHKMDEIFRIADDITVIRDGKYIDSNVASFYDEQTLISLMVGRAISCIFPKEDVPIGEVALEVRGLTRRGVFEDISFHVRKGEILGLAGLVGAGRTEVVRAIFGLDPLDGGEMRLERKALRVHTPENAIRSGIAMVSEDRKAEGLVLCRSVQENISLANLRKFTRGGLLNLSDEVQAGEAMRSLLKIKTASLATTVQNLSGGNQQKIVIAKWLLGDLKVLILDEPTRGIDVGSKSEIHRLMTQFARQGLAIIMISSELPEVLGMSDRVIVMQQGRIAGELSRQDATQEKIMQLATKGLH</sequence>
<evidence type="ECO:0000256" key="9">
    <source>
        <dbReference type="ARBA" id="ARBA00022840"/>
    </source>
</evidence>
<feature type="domain" description="ABC transporter" evidence="12">
    <location>
        <begin position="265"/>
        <end position="509"/>
    </location>
</feature>
<dbReference type="FunFam" id="3.40.50.300:FF:000127">
    <property type="entry name" value="Ribose import ATP-binding protein RbsA"/>
    <property type="match status" value="1"/>
</dbReference>
<keyword evidence="11" id="KW-0472">Membrane</keyword>
<keyword evidence="4" id="KW-1003">Cell membrane</keyword>
<dbReference type="GO" id="GO:0005524">
    <property type="term" value="F:ATP binding"/>
    <property type="evidence" value="ECO:0007669"/>
    <property type="project" value="UniProtKB-KW"/>
</dbReference>
<evidence type="ECO:0000259" key="12">
    <source>
        <dbReference type="PROSITE" id="PS50893"/>
    </source>
</evidence>
<comment type="subcellular location">
    <subcellularLocation>
        <location evidence="2">Cell inner membrane</location>
    </subcellularLocation>
    <subcellularLocation>
        <location evidence="1">Cell membrane</location>
        <topology evidence="1">Peripheral membrane protein</topology>
    </subcellularLocation>
</comment>